<proteinExistence type="predicted"/>
<dbReference type="GO" id="GO:0004622">
    <property type="term" value="F:phosphatidylcholine lysophospholipase activity"/>
    <property type="evidence" value="ECO:0007669"/>
    <property type="project" value="TreeGrafter"/>
</dbReference>
<dbReference type="Proteomes" id="UP000683429">
    <property type="component" value="Chromosome"/>
</dbReference>
<evidence type="ECO:0000313" key="3">
    <source>
        <dbReference type="EMBL" id="SEO36789.1"/>
    </source>
</evidence>
<name>A0A1H8P4C9_9BACL</name>
<dbReference type="SUPFAM" id="SSF52266">
    <property type="entry name" value="SGNH hydrolase"/>
    <property type="match status" value="1"/>
</dbReference>
<dbReference type="InterPro" id="IPR013830">
    <property type="entry name" value="SGNH_hydro"/>
</dbReference>
<reference evidence="3 4" key="1">
    <citation type="submission" date="2016-10" db="EMBL/GenBank/DDBJ databases">
        <authorList>
            <person name="de Groot N.N."/>
        </authorList>
    </citation>
    <scope>NUCLEOTIDE SEQUENCE [LARGE SCALE GENOMIC DNA]</scope>
    <source>
        <strain evidence="3 4">CGMCC 1.10238</strain>
    </source>
</reference>
<organism evidence="3 4">
    <name type="scientific">Paenibacillus sophorae</name>
    <dbReference type="NCBI Taxonomy" id="1333845"/>
    <lineage>
        <taxon>Bacteria</taxon>
        <taxon>Bacillati</taxon>
        <taxon>Bacillota</taxon>
        <taxon>Bacilli</taxon>
        <taxon>Bacillales</taxon>
        <taxon>Paenibacillaceae</taxon>
        <taxon>Paenibacillus</taxon>
    </lineage>
</organism>
<sequence length="215" mass="24127">MVYNYTAIGDSLTTGFGAMPGSGFVPVYRRMSEVSLRNFVAYTNLGINGMTTAELEQRVRYNSLFRQSLREADIITISIGGNDLIHAAKAVARHSSPPFSIFQTTLKESRQHFAGIMGQIYQAKAGAGKPYIIRIIGLYNPYPQMEEASGWVQQFNRQMAQYNNRVCGFADIYGAFTGHERQLLSIDNLHPNGKGYRIIAERLHKLGYGNLLRTY</sequence>
<dbReference type="Pfam" id="PF13472">
    <property type="entry name" value="Lipase_GDSL_2"/>
    <property type="match status" value="1"/>
</dbReference>
<dbReference type="EMBL" id="CP076607">
    <property type="protein sequence ID" value="QWU16435.1"/>
    <property type="molecule type" value="Genomic_DNA"/>
</dbReference>
<dbReference type="InterPro" id="IPR036514">
    <property type="entry name" value="SGNH_hydro_sf"/>
</dbReference>
<feature type="domain" description="SGNH hydrolase-type esterase" evidence="1">
    <location>
        <begin position="7"/>
        <end position="198"/>
    </location>
</feature>
<gene>
    <name evidence="2" type="ORF">KP014_04120</name>
    <name evidence="3" type="ORF">SAMN04487895_10742</name>
</gene>
<dbReference type="Gene3D" id="3.40.50.1110">
    <property type="entry name" value="SGNH hydrolase"/>
    <property type="match status" value="1"/>
</dbReference>
<dbReference type="Proteomes" id="UP000198809">
    <property type="component" value="Unassembled WGS sequence"/>
</dbReference>
<dbReference type="RefSeq" id="WP_036592978.1">
    <property type="nucleotide sequence ID" value="NZ_CP076607.1"/>
</dbReference>
<dbReference type="PANTHER" id="PTHR30383">
    <property type="entry name" value="THIOESTERASE 1/PROTEASE 1/LYSOPHOSPHOLIPASE L1"/>
    <property type="match status" value="1"/>
</dbReference>
<evidence type="ECO:0000313" key="4">
    <source>
        <dbReference type="Proteomes" id="UP000198809"/>
    </source>
</evidence>
<evidence type="ECO:0000259" key="1">
    <source>
        <dbReference type="Pfam" id="PF13472"/>
    </source>
</evidence>
<dbReference type="STRING" id="1333845.SAMN04487895_10742"/>
<evidence type="ECO:0000313" key="2">
    <source>
        <dbReference type="EMBL" id="QWU16435.1"/>
    </source>
</evidence>
<accession>A0A1H8P4C9</accession>
<reference evidence="2 5" key="2">
    <citation type="submission" date="2021-06" db="EMBL/GenBank/DDBJ databases">
        <title>Whole genome sequence of Paenibacillus sophorae DSM23020 for comparative genomics.</title>
        <authorList>
            <person name="Kim M.-J."/>
            <person name="Lee G."/>
            <person name="Shin J.-H."/>
        </authorList>
    </citation>
    <scope>NUCLEOTIDE SEQUENCE [LARGE SCALE GENOMIC DNA]</scope>
    <source>
        <strain evidence="2 5">DSM 23020</strain>
    </source>
</reference>
<dbReference type="InterPro" id="IPR051532">
    <property type="entry name" value="Ester_Hydrolysis_Enzymes"/>
</dbReference>
<dbReference type="OrthoDB" id="26855at2"/>
<keyword evidence="5" id="KW-1185">Reference proteome</keyword>
<protein>
    <submittedName>
        <fullName evidence="2 3">Lysophospholipase</fullName>
    </submittedName>
</protein>
<dbReference type="AlphaFoldDB" id="A0A1H8P4C9"/>
<dbReference type="PANTHER" id="PTHR30383:SF27">
    <property type="entry name" value="SPORE GERMINATION LIPASE LIPC"/>
    <property type="match status" value="1"/>
</dbReference>
<evidence type="ECO:0000313" key="5">
    <source>
        <dbReference type="Proteomes" id="UP000683429"/>
    </source>
</evidence>
<dbReference type="EMBL" id="FODH01000007">
    <property type="protein sequence ID" value="SEO36789.1"/>
    <property type="molecule type" value="Genomic_DNA"/>
</dbReference>